<evidence type="ECO:0000313" key="1">
    <source>
        <dbReference type="EMBL" id="RAT30008.1"/>
    </source>
</evidence>
<evidence type="ECO:0000313" key="2">
    <source>
        <dbReference type="Proteomes" id="UP000250186"/>
    </source>
</evidence>
<dbReference type="EMBL" id="LUSW01000089">
    <property type="protein sequence ID" value="RAT30008.1"/>
    <property type="molecule type" value="Genomic_DNA"/>
</dbReference>
<dbReference type="RefSeq" id="WP_112093009.1">
    <property type="nucleotide sequence ID" value="NZ_LUSR01000118.1"/>
</dbReference>
<dbReference type="InterPro" id="IPR028958">
    <property type="entry name" value="Imm42"/>
</dbReference>
<accession>A0ABX9EJU0</accession>
<organism evidence="1 2">
    <name type="scientific">Lonsdalea populi</name>
    <dbReference type="NCBI Taxonomy" id="1172565"/>
    <lineage>
        <taxon>Bacteria</taxon>
        <taxon>Pseudomonadati</taxon>
        <taxon>Pseudomonadota</taxon>
        <taxon>Gammaproteobacteria</taxon>
        <taxon>Enterobacterales</taxon>
        <taxon>Pectobacteriaceae</taxon>
        <taxon>Lonsdalea</taxon>
    </lineage>
</organism>
<reference evidence="1 2" key="1">
    <citation type="submission" date="2016-02" db="EMBL/GenBank/DDBJ databases">
        <title>Species-wide whole genome sequencing reveals diversity, host range in Lonsdalea quercina.</title>
        <authorList>
            <person name="Li Y."/>
        </authorList>
    </citation>
    <scope>NUCLEOTIDE SEQUENCE [LARGE SCALE GENOMIC DNA]</scope>
    <source>
        <strain evidence="1 2">CFCC 12721</strain>
    </source>
</reference>
<comment type="caution">
    <text evidence="1">The sequence shown here is derived from an EMBL/GenBank/DDBJ whole genome shotgun (WGS) entry which is preliminary data.</text>
</comment>
<dbReference type="Proteomes" id="UP000250186">
    <property type="component" value="Unassembled WGS sequence"/>
</dbReference>
<keyword evidence="2" id="KW-1185">Reference proteome</keyword>
<protein>
    <recommendedName>
        <fullName evidence="3">DUF3805 domain-containing protein</fullName>
    </recommendedName>
</protein>
<sequence length="153" mass="17445">MIYGDPFVFALQFDVVEAWNIPGDTWKNGVFSLYVDGERLFNTIEVVELKTAFNFYSNAPLDELCVNDLIIDADSLYRNAENYFTGDGTELIDGLFDMTCTAMEDNACYIYFIKTTEGDRLVWSIDNGEHVIEKILPKNTIKEVINQLQQSAL</sequence>
<dbReference type="Pfam" id="PF15593">
    <property type="entry name" value="Imm42"/>
    <property type="match status" value="1"/>
</dbReference>
<proteinExistence type="predicted"/>
<evidence type="ECO:0008006" key="3">
    <source>
        <dbReference type="Google" id="ProtNLM"/>
    </source>
</evidence>
<gene>
    <name evidence="1" type="ORF">AU492_17265</name>
</gene>
<name>A0ABX9EJU0_9GAMM</name>